<dbReference type="InterPro" id="IPR011043">
    <property type="entry name" value="Gal_Oxase/kelch_b-propeller"/>
</dbReference>
<dbReference type="Gene3D" id="2.60.40.10">
    <property type="entry name" value="Immunoglobulins"/>
    <property type="match status" value="1"/>
</dbReference>
<reference evidence="2" key="1">
    <citation type="submission" date="2021-02" db="EMBL/GenBank/DDBJ databases">
        <authorList>
            <person name="Nowell W R."/>
        </authorList>
    </citation>
    <scope>NUCLEOTIDE SEQUENCE</scope>
</reference>
<dbReference type="Gene3D" id="2.130.10.80">
    <property type="entry name" value="Galactose oxidase/kelch, beta-propeller"/>
    <property type="match status" value="2"/>
</dbReference>
<dbReference type="InterPro" id="IPR015202">
    <property type="entry name" value="GO-like_E_set"/>
</dbReference>
<dbReference type="SUPFAM" id="SSF50965">
    <property type="entry name" value="Galactose oxidase, central domain"/>
    <property type="match status" value="1"/>
</dbReference>
<dbReference type="SUPFAM" id="SSF81296">
    <property type="entry name" value="E set domains"/>
    <property type="match status" value="1"/>
</dbReference>
<gene>
    <name evidence="2" type="ORF">JXQ802_LOCUS22883</name>
</gene>
<keyword evidence="3" id="KW-1185">Reference proteome</keyword>
<evidence type="ECO:0000313" key="3">
    <source>
        <dbReference type="Proteomes" id="UP000663870"/>
    </source>
</evidence>
<organism evidence="2 3">
    <name type="scientific">Rotaria sordida</name>
    <dbReference type="NCBI Taxonomy" id="392033"/>
    <lineage>
        <taxon>Eukaryota</taxon>
        <taxon>Metazoa</taxon>
        <taxon>Spiralia</taxon>
        <taxon>Gnathifera</taxon>
        <taxon>Rotifera</taxon>
        <taxon>Eurotatoria</taxon>
        <taxon>Bdelloidea</taxon>
        <taxon>Philodinida</taxon>
        <taxon>Philodinidae</taxon>
        <taxon>Rotaria</taxon>
    </lineage>
</organism>
<evidence type="ECO:0000259" key="1">
    <source>
        <dbReference type="Pfam" id="PF09118"/>
    </source>
</evidence>
<proteinExistence type="predicted"/>
<protein>
    <recommendedName>
        <fullName evidence="1">Galactose oxidase-like Early set domain-containing protein</fullName>
    </recommendedName>
</protein>
<dbReference type="InterPro" id="IPR013783">
    <property type="entry name" value="Ig-like_fold"/>
</dbReference>
<dbReference type="InterPro" id="IPR037293">
    <property type="entry name" value="Gal_Oxidase_central_sf"/>
</dbReference>
<dbReference type="EMBL" id="CAJNOL010000706">
    <property type="protein sequence ID" value="CAF1172601.1"/>
    <property type="molecule type" value="Genomic_DNA"/>
</dbReference>
<name>A0A814UET4_9BILA</name>
<dbReference type="InterPro" id="IPR014756">
    <property type="entry name" value="Ig_E-set"/>
</dbReference>
<dbReference type="PANTHER" id="PTHR32208:SF21">
    <property type="entry name" value="LOW QUALITY PROTEIN: ALDEHYDE OXIDASE GLOX-LIKE"/>
    <property type="match status" value="1"/>
</dbReference>
<evidence type="ECO:0000313" key="2">
    <source>
        <dbReference type="EMBL" id="CAF1172601.1"/>
    </source>
</evidence>
<sequence length="436" mass="49762">MQTAHAVLLPSGRILLASGSSWRNRGPIETYPHTADPQSGRGIFREEEDPFLINKIEDYYQLVNNVGIYDPSKNTFYRIPHPEPVPDPKWPEHFAPNDFFCTGHLHVPDGNVLFVGGTQYYYPFRTGHRATYLFDWRKEVQIRWNNVDWRRMPSDAFVNDSTNPWIFAGLMERGRWSIHYPILLTPQFDNINGTFLGYTKKRMNEGVEARLYHNVALLLPDGRVWISGGGSARATIHYTPLAQKPLVEHNTSSYEQPLPDTSNIDLDVEMFDDGRLAKNSRGSLSVPTETWIAEIFSPPYLFIDGKRRPVIVSLGHPHKVNYQFESVIDGKRYYLLRSNSQYTVNLNYLPTQCASGTKEKLVMIKLGSATHGWDSGQRLINLSFTRMSSTSALLLTTLDARIALIAPAFYMMFYMDCMGKPSVAQIIRFDDQAVQP</sequence>
<feature type="domain" description="Galactose oxidase-like Early set" evidence="1">
    <location>
        <begin position="337"/>
        <end position="428"/>
    </location>
</feature>
<dbReference type="PANTHER" id="PTHR32208">
    <property type="entry name" value="SECRETED PROTEIN-RELATED"/>
    <property type="match status" value="1"/>
</dbReference>
<accession>A0A814UET4</accession>
<dbReference type="CDD" id="cd02851">
    <property type="entry name" value="E_set_GO_C"/>
    <property type="match status" value="1"/>
</dbReference>
<comment type="caution">
    <text evidence="2">The sequence shown here is derived from an EMBL/GenBank/DDBJ whole genome shotgun (WGS) entry which is preliminary data.</text>
</comment>
<dbReference type="Proteomes" id="UP000663870">
    <property type="component" value="Unassembled WGS sequence"/>
</dbReference>
<dbReference type="AlphaFoldDB" id="A0A814UET4"/>
<dbReference type="Pfam" id="PF09118">
    <property type="entry name" value="GO-like_E_set"/>
    <property type="match status" value="1"/>
</dbReference>